<comment type="caution">
    <text evidence="7">The sequence shown here is derived from an EMBL/GenBank/DDBJ whole genome shotgun (WGS) entry which is preliminary data.</text>
</comment>
<evidence type="ECO:0000256" key="2">
    <source>
        <dbReference type="ARBA" id="ARBA00022670"/>
    </source>
</evidence>
<dbReference type="STRING" id="1385520.N802_04625"/>
<dbReference type="EMBL" id="AVPJ01000013">
    <property type="protein sequence ID" value="KGN31133.1"/>
    <property type="molecule type" value="Genomic_DNA"/>
</dbReference>
<evidence type="ECO:0000256" key="1">
    <source>
        <dbReference type="ARBA" id="ARBA00007074"/>
    </source>
</evidence>
<evidence type="ECO:0000256" key="5">
    <source>
        <dbReference type="SAM" id="Phobius"/>
    </source>
</evidence>
<dbReference type="GO" id="GO:0006508">
    <property type="term" value="P:proteolysis"/>
    <property type="evidence" value="ECO:0007669"/>
    <property type="project" value="UniProtKB-KW"/>
</dbReference>
<dbReference type="PANTHER" id="PTHR47359:SF3">
    <property type="entry name" value="NLP_P60 DOMAIN-CONTAINING PROTEIN-RELATED"/>
    <property type="match status" value="1"/>
</dbReference>
<keyword evidence="5" id="KW-0812">Transmembrane</keyword>
<name>A0A0A0J210_9MICO</name>
<reference evidence="7 8" key="1">
    <citation type="submission" date="2013-08" db="EMBL/GenBank/DDBJ databases">
        <title>The genome sequence of Knoellia sinensis.</title>
        <authorList>
            <person name="Zhu W."/>
            <person name="Wang G."/>
        </authorList>
    </citation>
    <scope>NUCLEOTIDE SEQUENCE [LARGE SCALE GENOMIC DNA]</scope>
    <source>
        <strain evidence="7 8">KCTC 19936</strain>
    </source>
</reference>
<keyword evidence="3" id="KW-0378">Hydrolase</keyword>
<dbReference type="eggNOG" id="COG0791">
    <property type="taxonomic scope" value="Bacteria"/>
</dbReference>
<protein>
    <recommendedName>
        <fullName evidence="6">NlpC/P60 domain-containing protein</fullName>
    </recommendedName>
</protein>
<keyword evidence="5" id="KW-1133">Transmembrane helix</keyword>
<keyword evidence="4" id="KW-0788">Thiol protease</keyword>
<evidence type="ECO:0000313" key="7">
    <source>
        <dbReference type="EMBL" id="KGN31133.1"/>
    </source>
</evidence>
<evidence type="ECO:0000313" key="8">
    <source>
        <dbReference type="Proteomes" id="UP000030002"/>
    </source>
</evidence>
<dbReference type="PROSITE" id="PS51935">
    <property type="entry name" value="NLPC_P60"/>
    <property type="match status" value="1"/>
</dbReference>
<dbReference type="Gene3D" id="3.90.1720.10">
    <property type="entry name" value="endopeptidase domain like (from Nostoc punctiforme)"/>
    <property type="match status" value="1"/>
</dbReference>
<dbReference type="PANTHER" id="PTHR47359">
    <property type="entry name" value="PEPTIDOGLYCAN DL-ENDOPEPTIDASE CWLO"/>
    <property type="match status" value="1"/>
</dbReference>
<dbReference type="GO" id="GO:0008234">
    <property type="term" value="F:cysteine-type peptidase activity"/>
    <property type="evidence" value="ECO:0007669"/>
    <property type="project" value="UniProtKB-KW"/>
</dbReference>
<dbReference type="InterPro" id="IPR051794">
    <property type="entry name" value="PG_Endopeptidase_C40"/>
</dbReference>
<accession>A0A0A0J210</accession>
<organism evidence="7 8">
    <name type="scientific">Knoellia sinensis KCTC 19936</name>
    <dbReference type="NCBI Taxonomy" id="1385520"/>
    <lineage>
        <taxon>Bacteria</taxon>
        <taxon>Bacillati</taxon>
        <taxon>Actinomycetota</taxon>
        <taxon>Actinomycetes</taxon>
        <taxon>Micrococcales</taxon>
        <taxon>Intrasporangiaceae</taxon>
        <taxon>Knoellia</taxon>
    </lineage>
</organism>
<gene>
    <name evidence="7" type="ORF">N802_04625</name>
</gene>
<dbReference type="SUPFAM" id="SSF54001">
    <property type="entry name" value="Cysteine proteinases"/>
    <property type="match status" value="1"/>
</dbReference>
<dbReference type="InterPro" id="IPR000064">
    <property type="entry name" value="NLP_P60_dom"/>
</dbReference>
<dbReference type="Pfam" id="PF00877">
    <property type="entry name" value="NLPC_P60"/>
    <property type="match status" value="1"/>
</dbReference>
<proteinExistence type="inferred from homology"/>
<feature type="transmembrane region" description="Helical" evidence="5">
    <location>
        <begin position="24"/>
        <end position="47"/>
    </location>
</feature>
<sequence length="353" mass="36798">MSDPITALALEKGRQVIVRRLVKILAWVMPLVLVVVGGLAIFASLLFAGGDGEEVAGGVCPGVQRPTVQAEADLDPEQIANAQSIVAVGRRLNVPDRGLAIAIATAMQESTLHNVPYGDRDSLGLFQQRTPWGSRAERLDPSTSAELFFNGGRGGQPGLLSIPNYLSLPLTLAAQAVQRSAFPDAYAKWEGLANKLLGQRAVAGARCLVGVAGGSSAVVDAALKWLGTPYSWGGGGLEGPTFGIAHGAGTQGFDCSGLTRYSVFAATGRVIPRVASDQARALQRVPTDQIQAGDLLFFHADGDPPGFYHHVGIADGNGGMVHAPRTGRTVEVVPNVLSSGYFAEQLALVGRAS</sequence>
<keyword evidence="5" id="KW-0472">Membrane</keyword>
<evidence type="ECO:0000256" key="4">
    <source>
        <dbReference type="ARBA" id="ARBA00022807"/>
    </source>
</evidence>
<dbReference type="Proteomes" id="UP000030002">
    <property type="component" value="Unassembled WGS sequence"/>
</dbReference>
<evidence type="ECO:0000256" key="3">
    <source>
        <dbReference type="ARBA" id="ARBA00022801"/>
    </source>
</evidence>
<dbReference type="AlphaFoldDB" id="A0A0A0J210"/>
<keyword evidence="2" id="KW-0645">Protease</keyword>
<comment type="similarity">
    <text evidence="1">Belongs to the peptidase C40 family.</text>
</comment>
<evidence type="ECO:0000259" key="6">
    <source>
        <dbReference type="PROSITE" id="PS51935"/>
    </source>
</evidence>
<feature type="domain" description="NlpC/P60" evidence="6">
    <location>
        <begin position="212"/>
        <end position="353"/>
    </location>
</feature>
<keyword evidence="8" id="KW-1185">Reference proteome</keyword>
<dbReference type="InterPro" id="IPR038765">
    <property type="entry name" value="Papain-like_cys_pep_sf"/>
</dbReference>